<dbReference type="InterPro" id="IPR013783">
    <property type="entry name" value="Ig-like_fold"/>
</dbReference>
<dbReference type="InterPro" id="IPR050887">
    <property type="entry name" value="Beta-mannosidase_GH2"/>
</dbReference>
<dbReference type="Gene3D" id="3.20.20.80">
    <property type="entry name" value="Glycosidases"/>
    <property type="match status" value="1"/>
</dbReference>
<dbReference type="InterPro" id="IPR041447">
    <property type="entry name" value="Mannosidase_ig"/>
</dbReference>
<evidence type="ECO:0000256" key="6">
    <source>
        <dbReference type="ARBA" id="ARBA00023295"/>
    </source>
</evidence>
<dbReference type="Pfam" id="PF17753">
    <property type="entry name" value="Ig_mannosidase"/>
    <property type="match status" value="1"/>
</dbReference>
<dbReference type="InterPro" id="IPR008979">
    <property type="entry name" value="Galactose-bd-like_sf"/>
</dbReference>
<keyword evidence="11" id="KW-1185">Reference proteome</keyword>
<sequence>MSTICLDGAWSLTSPQHPEISVPITLPGDNYHALMNAEVIEDPYHGVNEKDVQWVAQSEWIIERTFEISAEQLACQFLDLHLSRVDTLATISINGNSVFTCSNMFRVHRIDLKRFLREGDNRIQVHFARVDIEAKRRAQQLPFPIPSSMGANNQLPHMNLIRKTQCHSGWDWGICLVVSGIYDSIQIQQVKQIRLEQVKTEQNWLPNGGVEVLVTVVHQSVAGVPIEVNFGSQNMNLLSSADGITTARFYEESPNLWWPVGYGDQPLYQLRVSTDEQEICKRIGLRRLELNNETDNIGSAMEFRVNGFPIMSKGANWIPVDAMPSKQTAKRYETLLRSAVDANMNMIRVWGGGQYESDYFYELCDELGLLVWQDMMFACSLYPSTPEFIADVEPEIRDQIQRLRDHACIALWCGDNEVIGALNWYDESRNNRDKYAVNYDRLNRKLNDIIVQEDPSRCFWPSSPCNGGLDFGDAWHEDNRGDMHFWDVWHSGGSFDAYLGIKPRFCSEFGFQSWPSFAEVKTFVPEDDWNVTSPTFESHQKNNSGNSIITEMFTRYFRFPKGFEQMLYLSQVQQAIAIKTGCEYWRAQSPICRGMLFWQLNDNWPVSSWSSIEYSGRWKQLHYHARRFYSPVYCPFVETEDAITVHLSNNSRENRQVAGRVVRVDWHGEILGEWPIAMELKADQNIIAWQLPKAEWEFDEHSSFFHVTIEATGSDVNQNTWFTEPKFKSLNLQRANIQVEVDGDSILLTSDKPAFFVHLEHDGVGRFSDSSFTLLSGEMKRVRYLGEDKALMLESLRVYDLSNSY</sequence>
<dbReference type="InterPro" id="IPR041625">
    <property type="entry name" value="Beta-mannosidase_Ig"/>
</dbReference>
<name>A0A4Y3HWU6_9VIBR</name>
<evidence type="ECO:0000259" key="8">
    <source>
        <dbReference type="Pfam" id="PF17786"/>
    </source>
</evidence>
<dbReference type="GO" id="GO:0006516">
    <property type="term" value="P:glycoprotein catabolic process"/>
    <property type="evidence" value="ECO:0007669"/>
    <property type="project" value="TreeGrafter"/>
</dbReference>
<reference evidence="10 11" key="1">
    <citation type="submission" date="2019-06" db="EMBL/GenBank/DDBJ databases">
        <title>Whole genome shotgun sequence of Vibrio inusitatus NBRC 102082.</title>
        <authorList>
            <person name="Hosoyama A."/>
            <person name="Uohara A."/>
            <person name="Ohji S."/>
            <person name="Ichikawa N."/>
        </authorList>
    </citation>
    <scope>NUCLEOTIDE SEQUENCE [LARGE SCALE GENOMIC DNA]</scope>
    <source>
        <strain evidence="10 11">NBRC 102082</strain>
    </source>
</reference>
<protein>
    <recommendedName>
        <fullName evidence="3">beta-mannosidase</fullName>
        <ecNumber evidence="3">3.2.1.25</ecNumber>
    </recommendedName>
</protein>
<evidence type="ECO:0000313" key="10">
    <source>
        <dbReference type="EMBL" id="GEA50744.1"/>
    </source>
</evidence>
<keyword evidence="4" id="KW-0378">Hydrolase</keyword>
<feature type="domain" description="Beta-mannosidase Ig-fold" evidence="7">
    <location>
        <begin position="732"/>
        <end position="803"/>
    </location>
</feature>
<comment type="catalytic activity">
    <reaction evidence="1">
        <text>Hydrolysis of terminal, non-reducing beta-D-mannose residues in beta-D-mannosides.</text>
        <dbReference type="EC" id="3.2.1.25"/>
    </reaction>
</comment>
<dbReference type="RefSeq" id="WP_141345097.1">
    <property type="nucleotide sequence ID" value="NZ_BJLF01000006.1"/>
</dbReference>
<keyword evidence="5" id="KW-0325">Glycoprotein</keyword>
<dbReference type="Gene3D" id="2.60.40.10">
    <property type="entry name" value="Immunoglobulins"/>
    <property type="match status" value="2"/>
</dbReference>
<accession>A0A4Y3HWU6</accession>
<evidence type="ECO:0000256" key="1">
    <source>
        <dbReference type="ARBA" id="ARBA00000829"/>
    </source>
</evidence>
<dbReference type="InterPro" id="IPR054593">
    <property type="entry name" value="Beta-mannosidase-like_N2"/>
</dbReference>
<dbReference type="Gene3D" id="2.60.120.260">
    <property type="entry name" value="Galactose-binding domain-like"/>
    <property type="match status" value="1"/>
</dbReference>
<organism evidence="10 11">
    <name type="scientific">Vibrio inusitatus NBRC 102082</name>
    <dbReference type="NCBI Taxonomy" id="1219070"/>
    <lineage>
        <taxon>Bacteria</taxon>
        <taxon>Pseudomonadati</taxon>
        <taxon>Pseudomonadota</taxon>
        <taxon>Gammaproteobacteria</taxon>
        <taxon>Vibrionales</taxon>
        <taxon>Vibrionaceae</taxon>
        <taxon>Vibrio</taxon>
    </lineage>
</organism>
<dbReference type="PANTHER" id="PTHR43730:SF1">
    <property type="entry name" value="BETA-MANNOSIDASE"/>
    <property type="match status" value="1"/>
</dbReference>
<evidence type="ECO:0000256" key="3">
    <source>
        <dbReference type="ARBA" id="ARBA00012754"/>
    </source>
</evidence>
<gene>
    <name evidence="10" type="ORF">VIN01S_15480</name>
</gene>
<evidence type="ECO:0000256" key="5">
    <source>
        <dbReference type="ARBA" id="ARBA00023180"/>
    </source>
</evidence>
<evidence type="ECO:0000259" key="9">
    <source>
        <dbReference type="Pfam" id="PF22666"/>
    </source>
</evidence>
<dbReference type="SUPFAM" id="SSF49785">
    <property type="entry name" value="Galactose-binding domain-like"/>
    <property type="match status" value="1"/>
</dbReference>
<dbReference type="PANTHER" id="PTHR43730">
    <property type="entry name" value="BETA-MANNOSIDASE"/>
    <property type="match status" value="1"/>
</dbReference>
<dbReference type="Pfam" id="PF17786">
    <property type="entry name" value="Mannosidase_ig"/>
    <property type="match status" value="1"/>
</dbReference>
<evidence type="ECO:0000256" key="2">
    <source>
        <dbReference type="ARBA" id="ARBA00004740"/>
    </source>
</evidence>
<feature type="domain" description="Beta-mannosidase-like galactose-binding" evidence="9">
    <location>
        <begin position="10"/>
        <end position="182"/>
    </location>
</feature>
<proteinExistence type="predicted"/>
<dbReference type="OrthoDB" id="9758603at2"/>
<comment type="pathway">
    <text evidence="2">Glycan metabolism; N-glycan degradation.</text>
</comment>
<dbReference type="InterPro" id="IPR017853">
    <property type="entry name" value="GH"/>
</dbReference>
<evidence type="ECO:0000259" key="7">
    <source>
        <dbReference type="Pfam" id="PF17753"/>
    </source>
</evidence>
<keyword evidence="6" id="KW-0326">Glycosidase</keyword>
<evidence type="ECO:0000313" key="11">
    <source>
        <dbReference type="Proteomes" id="UP000318717"/>
    </source>
</evidence>
<feature type="domain" description="Mannosidase Ig/CBM-like" evidence="8">
    <location>
        <begin position="643"/>
        <end position="726"/>
    </location>
</feature>
<dbReference type="SUPFAM" id="SSF49303">
    <property type="entry name" value="beta-Galactosidase/glucuronidase domain"/>
    <property type="match status" value="2"/>
</dbReference>
<dbReference type="EMBL" id="BJLF01000006">
    <property type="protein sequence ID" value="GEA50744.1"/>
    <property type="molecule type" value="Genomic_DNA"/>
</dbReference>
<dbReference type="EC" id="3.2.1.25" evidence="3"/>
<dbReference type="GO" id="GO:0004567">
    <property type="term" value="F:beta-mannosidase activity"/>
    <property type="evidence" value="ECO:0007669"/>
    <property type="project" value="UniProtKB-EC"/>
</dbReference>
<dbReference type="SUPFAM" id="SSF51445">
    <property type="entry name" value="(Trans)glycosidases"/>
    <property type="match status" value="1"/>
</dbReference>
<dbReference type="AlphaFoldDB" id="A0A4Y3HWU6"/>
<dbReference type="FunFam" id="3.20.20.80:FF:000050">
    <property type="entry name" value="Beta-mannosidase B"/>
    <property type="match status" value="1"/>
</dbReference>
<dbReference type="Pfam" id="PF22666">
    <property type="entry name" value="Glyco_hydro_2_N2"/>
    <property type="match status" value="1"/>
</dbReference>
<dbReference type="Proteomes" id="UP000318717">
    <property type="component" value="Unassembled WGS sequence"/>
</dbReference>
<evidence type="ECO:0000256" key="4">
    <source>
        <dbReference type="ARBA" id="ARBA00022801"/>
    </source>
</evidence>
<comment type="caution">
    <text evidence="10">The sequence shown here is derived from an EMBL/GenBank/DDBJ whole genome shotgun (WGS) entry which is preliminary data.</text>
</comment>
<dbReference type="InterPro" id="IPR036156">
    <property type="entry name" value="Beta-gal/glucu_dom_sf"/>
</dbReference>